<accession>A0A348AJ13</accession>
<name>A0A348AJ13_9FIRM</name>
<dbReference type="RefSeq" id="WP_158618704.1">
    <property type="nucleotide sequence ID" value="NZ_AP018449.1"/>
</dbReference>
<organism evidence="1 2">
    <name type="scientific">Methylomusa anaerophila</name>
    <dbReference type="NCBI Taxonomy" id="1930071"/>
    <lineage>
        <taxon>Bacteria</taxon>
        <taxon>Bacillati</taxon>
        <taxon>Bacillota</taxon>
        <taxon>Negativicutes</taxon>
        <taxon>Selenomonadales</taxon>
        <taxon>Sporomusaceae</taxon>
        <taxon>Methylomusa</taxon>
    </lineage>
</organism>
<dbReference type="OrthoDB" id="4931325at2"/>
<dbReference type="KEGG" id="mana:MAMMFC1_01729"/>
<protein>
    <submittedName>
        <fullName evidence="1">Phage-related baseplate assembly protein</fullName>
    </submittedName>
</protein>
<dbReference type="EMBL" id="AP018449">
    <property type="protein sequence ID" value="BBB91061.1"/>
    <property type="molecule type" value="Genomic_DNA"/>
</dbReference>
<dbReference type="Gene3D" id="2.40.50.230">
    <property type="entry name" value="Gp5 N-terminal domain"/>
    <property type="match status" value="1"/>
</dbReference>
<reference evidence="1 2" key="1">
    <citation type="journal article" date="2018" name="Int. J. Syst. Evol. Microbiol.">
        <title>Methylomusa anaerophila gen. nov., sp. nov., an anaerobic methanol-utilizing bacterium isolated from a microbial fuel cell.</title>
        <authorList>
            <person name="Amano N."/>
            <person name="Yamamuro A."/>
            <person name="Miyahara M."/>
            <person name="Kouzuma A."/>
            <person name="Abe T."/>
            <person name="Watanabe K."/>
        </authorList>
    </citation>
    <scope>NUCLEOTIDE SEQUENCE [LARGE SCALE GENOMIC DNA]</scope>
    <source>
        <strain evidence="1 2">MMFC1</strain>
    </source>
</reference>
<dbReference type="AlphaFoldDB" id="A0A348AJ13"/>
<dbReference type="InterPro" id="IPR013046">
    <property type="entry name" value="GpV/Gp45"/>
</dbReference>
<dbReference type="NCBIfam" id="TIGR01644">
    <property type="entry name" value="phage_P2_V"/>
    <property type="match status" value="1"/>
</dbReference>
<evidence type="ECO:0000313" key="2">
    <source>
        <dbReference type="Proteomes" id="UP000276437"/>
    </source>
</evidence>
<sequence length="157" mass="17076">MAGIEEFVRVGEVVSVNDNHTVRVKFADRGEMVSFDLPVLVPSTIDPQDYDLPVETTPVVCIFLPNGQQQGFILGAYYTEINPAPIKNKKKHLRKYTDGTSIEYDMSSHTLTAVVKGPVNITTTEKITINGNLQVNGNINASGSIIDAGGNTNHHGH</sequence>
<dbReference type="Proteomes" id="UP000276437">
    <property type="component" value="Chromosome"/>
</dbReference>
<evidence type="ECO:0000313" key="1">
    <source>
        <dbReference type="EMBL" id="BBB91061.1"/>
    </source>
</evidence>
<gene>
    <name evidence="1" type="ORF">MAMMFC1_01729</name>
</gene>
<dbReference type="InterPro" id="IPR037026">
    <property type="entry name" value="Vgr_OB-fold_dom_sf"/>
</dbReference>
<proteinExistence type="predicted"/>
<keyword evidence="2" id="KW-1185">Reference proteome</keyword>
<dbReference type="Gene3D" id="6.20.150.10">
    <property type="match status" value="1"/>
</dbReference>